<dbReference type="Proteomes" id="UP000823661">
    <property type="component" value="Unassembled WGS sequence"/>
</dbReference>
<name>A0A9D9EP90_9BACT</name>
<dbReference type="EMBL" id="JADIMI010000014">
    <property type="protein sequence ID" value="MBO8451527.1"/>
    <property type="molecule type" value="Genomic_DNA"/>
</dbReference>
<evidence type="ECO:0000313" key="2">
    <source>
        <dbReference type="Proteomes" id="UP000823661"/>
    </source>
</evidence>
<dbReference type="AlphaFoldDB" id="A0A9D9EP90"/>
<accession>A0A9D9EP90</accession>
<reference evidence="1" key="1">
    <citation type="submission" date="2020-10" db="EMBL/GenBank/DDBJ databases">
        <authorList>
            <person name="Gilroy R."/>
        </authorList>
    </citation>
    <scope>NUCLEOTIDE SEQUENCE</scope>
    <source>
        <strain evidence="1">B1-20833</strain>
    </source>
</reference>
<gene>
    <name evidence="1" type="ORF">IAC06_01410</name>
</gene>
<protein>
    <submittedName>
        <fullName evidence="1">Uncharacterized protein</fullName>
    </submittedName>
</protein>
<organism evidence="1 2">
    <name type="scientific">Candidatus Cryptobacteroides intestinavium</name>
    <dbReference type="NCBI Taxonomy" id="2840766"/>
    <lineage>
        <taxon>Bacteria</taxon>
        <taxon>Pseudomonadati</taxon>
        <taxon>Bacteroidota</taxon>
        <taxon>Bacteroidia</taxon>
        <taxon>Bacteroidales</taxon>
        <taxon>Candidatus Cryptobacteroides</taxon>
    </lineage>
</organism>
<proteinExistence type="predicted"/>
<comment type="caution">
    <text evidence="1">The sequence shown here is derived from an EMBL/GenBank/DDBJ whole genome shotgun (WGS) entry which is preliminary data.</text>
</comment>
<reference evidence="1" key="2">
    <citation type="journal article" date="2021" name="PeerJ">
        <title>Extensive microbial diversity within the chicken gut microbiome revealed by metagenomics and culture.</title>
        <authorList>
            <person name="Gilroy R."/>
            <person name="Ravi A."/>
            <person name="Getino M."/>
            <person name="Pursley I."/>
            <person name="Horton D.L."/>
            <person name="Alikhan N.F."/>
            <person name="Baker D."/>
            <person name="Gharbi K."/>
            <person name="Hall N."/>
            <person name="Watson M."/>
            <person name="Adriaenssens E.M."/>
            <person name="Foster-Nyarko E."/>
            <person name="Jarju S."/>
            <person name="Secka A."/>
            <person name="Antonio M."/>
            <person name="Oren A."/>
            <person name="Chaudhuri R.R."/>
            <person name="La Ragione R."/>
            <person name="Hildebrand F."/>
            <person name="Pallen M.J."/>
        </authorList>
    </citation>
    <scope>NUCLEOTIDE SEQUENCE</scope>
    <source>
        <strain evidence="1">B1-20833</strain>
    </source>
</reference>
<sequence length="108" mass="12951">MKRKEETVMKSLGFEQGHSLDDYLTKYRYQRDGGRSRDAEIYEDELGDAPLLRARDEWMNDGQPIPIRNDRDFFDIQKKVWGKVKHHIHCCYSVEELIKEGYEKEVRL</sequence>
<evidence type="ECO:0000313" key="1">
    <source>
        <dbReference type="EMBL" id="MBO8451527.1"/>
    </source>
</evidence>